<gene>
    <name evidence="1" type="ORF">SAMN05660686_04956</name>
</gene>
<protein>
    <recommendedName>
        <fullName evidence="3">Restriction endonuclease</fullName>
    </recommendedName>
</protein>
<dbReference type="AlphaFoldDB" id="A0A8G2BN58"/>
<name>A0A8G2BN58_9PROT</name>
<accession>A0A8G2BN58</accession>
<organism evidence="1 2">
    <name type="scientific">Thalassobaculum litoreum DSM 18839</name>
    <dbReference type="NCBI Taxonomy" id="1123362"/>
    <lineage>
        <taxon>Bacteria</taxon>
        <taxon>Pseudomonadati</taxon>
        <taxon>Pseudomonadota</taxon>
        <taxon>Alphaproteobacteria</taxon>
        <taxon>Rhodospirillales</taxon>
        <taxon>Thalassobaculaceae</taxon>
        <taxon>Thalassobaculum</taxon>
    </lineage>
</organism>
<keyword evidence="2" id="KW-1185">Reference proteome</keyword>
<dbReference type="EMBL" id="FNBW01000028">
    <property type="protein sequence ID" value="SDG59095.1"/>
    <property type="molecule type" value="Genomic_DNA"/>
</dbReference>
<sequence length="207" mass="22500">MTFDEAMQAAAHAADAAVSTTVKKYIGGGVFDEPEISAYLISQLDSKMAGQIGGLSWSSTILRNGKGKAGEEKRIGADILLHVSVNTSTEKYSKGVLIQAKKAEPNKMVSNGVMKELGDQCQRMLSHTPSSFVMSYSIKGFRAGSATRFSGTQSRDIHRVCTWTTYRFFLELFRCPIGDPRISSAKVKELPVPYVIHLTAEGQLTGT</sequence>
<evidence type="ECO:0000313" key="1">
    <source>
        <dbReference type="EMBL" id="SDG59095.1"/>
    </source>
</evidence>
<comment type="caution">
    <text evidence="1">The sequence shown here is derived from an EMBL/GenBank/DDBJ whole genome shotgun (WGS) entry which is preliminary data.</text>
</comment>
<dbReference type="Proteomes" id="UP000198615">
    <property type="component" value="Unassembled WGS sequence"/>
</dbReference>
<dbReference type="RefSeq" id="WP_215906212.1">
    <property type="nucleotide sequence ID" value="NZ_FNBW01000028.1"/>
</dbReference>
<evidence type="ECO:0008006" key="3">
    <source>
        <dbReference type="Google" id="ProtNLM"/>
    </source>
</evidence>
<proteinExistence type="predicted"/>
<evidence type="ECO:0000313" key="2">
    <source>
        <dbReference type="Proteomes" id="UP000198615"/>
    </source>
</evidence>
<reference evidence="1 2" key="1">
    <citation type="submission" date="2016-10" db="EMBL/GenBank/DDBJ databases">
        <authorList>
            <person name="Varghese N."/>
            <person name="Submissions S."/>
        </authorList>
    </citation>
    <scope>NUCLEOTIDE SEQUENCE [LARGE SCALE GENOMIC DNA]</scope>
    <source>
        <strain evidence="1 2">DSM 18839</strain>
    </source>
</reference>